<accession>A0A381TYN1</accession>
<feature type="non-terminal residue" evidence="2">
    <location>
        <position position="25"/>
    </location>
</feature>
<evidence type="ECO:0000313" key="2">
    <source>
        <dbReference type="EMBL" id="SVA19263.1"/>
    </source>
</evidence>
<sequence>MDSFGKALKPGRAKRAAASAEVLQS</sequence>
<reference evidence="2" key="1">
    <citation type="submission" date="2018-05" db="EMBL/GenBank/DDBJ databases">
        <authorList>
            <person name="Lanie J.A."/>
            <person name="Ng W.-L."/>
            <person name="Kazmierczak K.M."/>
            <person name="Andrzejewski T.M."/>
            <person name="Davidsen T.M."/>
            <person name="Wayne K.J."/>
            <person name="Tettelin H."/>
            <person name="Glass J.I."/>
            <person name="Rusch D."/>
            <person name="Podicherti R."/>
            <person name="Tsui H.-C.T."/>
            <person name="Winkler M.E."/>
        </authorList>
    </citation>
    <scope>NUCLEOTIDE SEQUENCE</scope>
</reference>
<gene>
    <name evidence="2" type="ORF">METZ01_LOCUS72117</name>
</gene>
<organism evidence="2">
    <name type="scientific">marine metagenome</name>
    <dbReference type="NCBI Taxonomy" id="408172"/>
    <lineage>
        <taxon>unclassified sequences</taxon>
        <taxon>metagenomes</taxon>
        <taxon>ecological metagenomes</taxon>
    </lineage>
</organism>
<evidence type="ECO:0000256" key="1">
    <source>
        <dbReference type="SAM" id="MobiDB-lite"/>
    </source>
</evidence>
<dbReference type="AlphaFoldDB" id="A0A381TYN1"/>
<protein>
    <submittedName>
        <fullName evidence="2">Uncharacterized protein</fullName>
    </submittedName>
</protein>
<dbReference type="EMBL" id="UINC01005128">
    <property type="protein sequence ID" value="SVA19263.1"/>
    <property type="molecule type" value="Genomic_DNA"/>
</dbReference>
<name>A0A381TYN1_9ZZZZ</name>
<feature type="region of interest" description="Disordered" evidence="1">
    <location>
        <begin position="1"/>
        <end position="25"/>
    </location>
</feature>
<proteinExistence type="predicted"/>